<dbReference type="Proteomes" id="UP000013968">
    <property type="component" value="Plasmid pXL100"/>
</dbReference>
<keyword evidence="1" id="KW-0812">Transmembrane</keyword>
<name>W6HVR8_9PSEU</name>
<dbReference type="EMBL" id="CP003411">
    <property type="protein sequence ID" value="AHJ58549.1"/>
    <property type="molecule type" value="Genomic_DNA"/>
</dbReference>
<accession>W6HVR8</accession>
<feature type="transmembrane region" description="Helical" evidence="1">
    <location>
        <begin position="172"/>
        <end position="191"/>
    </location>
</feature>
<organism evidence="2 3">
    <name type="scientific">Amycolatopsis keratiniphila</name>
    <dbReference type="NCBI Taxonomy" id="129921"/>
    <lineage>
        <taxon>Bacteria</taxon>
        <taxon>Bacillati</taxon>
        <taxon>Actinomycetota</taxon>
        <taxon>Actinomycetes</taxon>
        <taxon>Pseudonocardiales</taxon>
        <taxon>Pseudonocardiaceae</taxon>
        <taxon>Amycolatopsis</taxon>
        <taxon>Amycolatopsis japonica group</taxon>
    </lineage>
</organism>
<dbReference type="KEGG" id="aoi:AORI_P034"/>
<dbReference type="AlphaFoldDB" id="W6HVR8"/>
<reference evidence="2 3" key="1">
    <citation type="journal article" date="2014" name="BMC Genomics">
        <title>Complete genome sequence and comparative genomic analyses of the vancomycin-producing Amycolatopsis orientalis.</title>
        <authorList>
            <person name="Xu L."/>
            <person name="Huang H."/>
            <person name="Wei W."/>
            <person name="Zhong Y."/>
            <person name="Tang B."/>
            <person name="Yuan H."/>
            <person name="Zhu L."/>
            <person name="Huang W."/>
            <person name="Ge M."/>
            <person name="Yang S."/>
            <person name="Zheng H."/>
            <person name="Jiang W."/>
            <person name="Chen D."/>
            <person name="Zhao G.P."/>
            <person name="Zhao W."/>
        </authorList>
    </citation>
    <scope>NUCLEOTIDE SEQUENCE [LARGE SCALE GENOMIC DNA]</scope>
    <source>
        <strain evidence="2 3">HCCB10007</strain>
        <plasmid evidence="2 3">pXL100</plasmid>
    </source>
</reference>
<gene>
    <name evidence="2" type="ORF">AORI_P034</name>
</gene>
<feature type="transmembrane region" description="Helical" evidence="1">
    <location>
        <begin position="109"/>
        <end position="128"/>
    </location>
</feature>
<evidence type="ECO:0000313" key="2">
    <source>
        <dbReference type="EMBL" id="AHJ58549.1"/>
    </source>
</evidence>
<dbReference type="HOGENOM" id="CLU_059691_0_0_11"/>
<evidence type="ECO:0000313" key="3">
    <source>
        <dbReference type="Proteomes" id="UP000013968"/>
    </source>
</evidence>
<feature type="transmembrane region" description="Helical" evidence="1">
    <location>
        <begin position="81"/>
        <end position="103"/>
    </location>
</feature>
<dbReference type="RefSeq" id="WP_024264327.1">
    <property type="nucleotide sequence ID" value="NC_023497.1"/>
</dbReference>
<protein>
    <recommendedName>
        <fullName evidence="4">DUF2637 domain-containing protein</fullName>
    </recommendedName>
</protein>
<keyword evidence="2" id="KW-0614">Plasmid</keyword>
<keyword evidence="1" id="KW-0472">Membrane</keyword>
<evidence type="ECO:0008006" key="4">
    <source>
        <dbReference type="Google" id="ProtNLM"/>
    </source>
</evidence>
<evidence type="ECO:0000256" key="1">
    <source>
        <dbReference type="SAM" id="Phobius"/>
    </source>
</evidence>
<sequence>MSTYREQDREDRKLAAQLKTDAKIADSQARIAERRAIGEQRRLDQAAAAEQARRDRQIKRDNRADRWAALRSWAAAHYLDLMFVPIIVVPGILSWVAMAVYGSEVFGPTGWLLPMFSEAAAWAFAAANTLTRRRRPGAPTWHLVTGVWVFSAVQALLNFIHGFAGDKGRLDYGAVMAAVAISGVLAHQLITAGPRMTKAERADAQIRQAAAKRELAVRKAATRTAVAELDETGQARLVYRPGTVTLRRRIARRSVLVEAVVPARPIPVPDLGETLADAAARYLDSDEATGIRNTLGTAQTPALEDVDGAGDDERGTRFRDLLKRIGPGARDERFEQFLDQVRRAVDAGDLPAQPSRKQVRDLLGCRTQVAGAVRRAFLDDDGDDVPVAA</sequence>
<keyword evidence="1" id="KW-1133">Transmembrane helix</keyword>
<feature type="transmembrane region" description="Helical" evidence="1">
    <location>
        <begin position="140"/>
        <end position="160"/>
    </location>
</feature>
<geneLocation type="plasmid" evidence="2 3">
    <name>pXL100</name>
</geneLocation>
<keyword evidence="3" id="KW-1185">Reference proteome</keyword>
<proteinExistence type="predicted"/>